<accession>A0AAV2VZZ6</accession>
<gene>
    <name evidence="1" type="ORF">VIBNISOn1_p0176</name>
</gene>
<dbReference type="Proteomes" id="UP000018211">
    <property type="component" value="Unassembled WGS sequence"/>
</dbReference>
<dbReference type="AlphaFoldDB" id="A0AAV2VZZ6"/>
<evidence type="ECO:0000313" key="2">
    <source>
        <dbReference type="Proteomes" id="UP000018211"/>
    </source>
</evidence>
<proteinExistence type="predicted"/>
<comment type="caution">
    <text evidence="1">The sequence shown here is derived from an EMBL/GenBank/DDBJ whole genome shotgun (WGS) entry which is preliminary data.</text>
</comment>
<organism evidence="1 2">
    <name type="scientific">Vibrio nigripulchritudo SOn1</name>
    <dbReference type="NCBI Taxonomy" id="1238450"/>
    <lineage>
        <taxon>Bacteria</taxon>
        <taxon>Pseudomonadati</taxon>
        <taxon>Pseudomonadota</taxon>
        <taxon>Gammaproteobacteria</taxon>
        <taxon>Vibrionales</taxon>
        <taxon>Vibrionaceae</taxon>
        <taxon>Vibrio</taxon>
    </lineage>
</organism>
<protein>
    <submittedName>
        <fullName evidence="1">Uncharacterized protein</fullName>
    </submittedName>
</protein>
<evidence type="ECO:0000313" key="1">
    <source>
        <dbReference type="EMBL" id="CCO50339.1"/>
    </source>
</evidence>
<dbReference type="EMBL" id="CAOF01000200">
    <property type="protein sequence ID" value="CCO50339.1"/>
    <property type="molecule type" value="Genomic_DNA"/>
</dbReference>
<reference evidence="1 2" key="1">
    <citation type="journal article" date="2013" name="ISME J.">
        <title>Comparative genomics of pathogenic lineages of Vibrio nigripulchritudo identifies virulence-associated traits.</title>
        <authorList>
            <person name="Goudenege D."/>
            <person name="Labreuche Y."/>
            <person name="Krin E."/>
            <person name="Ansquer D."/>
            <person name="Mangenot S."/>
            <person name="Calteau A."/>
            <person name="Medigue C."/>
            <person name="Mazel D."/>
            <person name="Polz M.F."/>
            <person name="Le Roux F."/>
        </authorList>
    </citation>
    <scope>NUCLEOTIDE SEQUENCE [LARGE SCALE GENOMIC DNA]</scope>
    <source>
        <strain evidence="1 2">SOn1</strain>
    </source>
</reference>
<name>A0AAV2VZZ6_9VIBR</name>
<sequence length="71" mass="8726">MHFYFERYIKVLFLSLVKIRPSFTIRKIYEEIQCQLVSELVYHEMQTERMERLQTLLCSSQAMKMSHSHRL</sequence>